<dbReference type="EMBL" id="CP099489">
    <property type="protein sequence ID" value="USQ78658.1"/>
    <property type="molecule type" value="Genomic_DNA"/>
</dbReference>
<gene>
    <name evidence="2" type="ORF">NF556_13600</name>
</gene>
<keyword evidence="3" id="KW-1185">Reference proteome</keyword>
<keyword evidence="2" id="KW-0378">Hydrolase</keyword>
<dbReference type="GO" id="GO:0016787">
    <property type="term" value="F:hydrolase activity"/>
    <property type="evidence" value="ECO:0007669"/>
    <property type="project" value="UniProtKB-KW"/>
</dbReference>
<dbReference type="Gene3D" id="3.40.710.10">
    <property type="entry name" value="DD-peptidase/beta-lactamase superfamily"/>
    <property type="match status" value="1"/>
</dbReference>
<accession>A0ABY4YPF7</accession>
<dbReference type="InterPro" id="IPR012338">
    <property type="entry name" value="Beta-lactam/transpept-like"/>
</dbReference>
<sequence>MDGHDRERLRPRRAVLDLVVSSTLDLWHHQLQHVDGEWSLCALGQGVDLRDNADVRHPSASIIKLPIMATVLDRVRAGHLGLSDRVDIGPSDRVGGAGVLQHLDVASLTVLQSLSLMITISDNVATNALINHLGLAEFRQAWGHPLFEGFELNRLMMHAASTPEQDNFASAAAAVRLLLDLDDKASSGDDCAQLALDILGQQQIRDRIPSLLPDDVTCLNKTGELVGTRHDIALLRRGGATTAVAMLSSGVSGVAASSGGGVPAHIMGRTAAALVQEFTPTVHPG</sequence>
<evidence type="ECO:0000313" key="3">
    <source>
        <dbReference type="Proteomes" id="UP001056455"/>
    </source>
</evidence>
<dbReference type="InterPro" id="IPR045155">
    <property type="entry name" value="Beta-lactam_cat"/>
</dbReference>
<dbReference type="RefSeq" id="WP_252591455.1">
    <property type="nucleotide sequence ID" value="NZ_CP099489.1"/>
</dbReference>
<dbReference type="PANTHER" id="PTHR35333:SF3">
    <property type="entry name" value="BETA-LACTAMASE-TYPE TRANSPEPTIDASE FOLD CONTAINING PROTEIN"/>
    <property type="match status" value="1"/>
</dbReference>
<evidence type="ECO:0000313" key="2">
    <source>
        <dbReference type="EMBL" id="USQ78658.1"/>
    </source>
</evidence>
<dbReference type="SUPFAM" id="SSF56601">
    <property type="entry name" value="beta-lactamase/transpeptidase-like"/>
    <property type="match status" value="1"/>
</dbReference>
<dbReference type="Pfam" id="PF13354">
    <property type="entry name" value="Beta-lactamase2"/>
    <property type="match status" value="1"/>
</dbReference>
<proteinExistence type="predicted"/>
<name>A0ABY4YPF7_9MICO</name>
<reference evidence="2" key="1">
    <citation type="submission" date="2022-06" db="EMBL/GenBank/DDBJ databases">
        <title>Ornithinimicrobium HY1793.</title>
        <authorList>
            <person name="Huang Y."/>
        </authorList>
    </citation>
    <scope>NUCLEOTIDE SEQUENCE</scope>
    <source>
        <strain evidence="2">HY1793</strain>
    </source>
</reference>
<protein>
    <submittedName>
        <fullName evidence="2">Class A beta-lactamase-related serine hydrolase</fullName>
    </submittedName>
</protein>
<dbReference type="InterPro" id="IPR000871">
    <property type="entry name" value="Beta-lactam_class-A"/>
</dbReference>
<organism evidence="2 3">
    <name type="scientific">Ornithinimicrobium faecis</name>
    <dbReference type="NCBI Taxonomy" id="2934158"/>
    <lineage>
        <taxon>Bacteria</taxon>
        <taxon>Bacillati</taxon>
        <taxon>Actinomycetota</taxon>
        <taxon>Actinomycetes</taxon>
        <taxon>Micrococcales</taxon>
        <taxon>Ornithinimicrobiaceae</taxon>
        <taxon>Ornithinimicrobium</taxon>
    </lineage>
</organism>
<feature type="domain" description="Beta-lactamase class A catalytic" evidence="1">
    <location>
        <begin position="45"/>
        <end position="247"/>
    </location>
</feature>
<dbReference type="Proteomes" id="UP001056455">
    <property type="component" value="Chromosome"/>
</dbReference>
<dbReference type="PANTHER" id="PTHR35333">
    <property type="entry name" value="BETA-LACTAMASE"/>
    <property type="match status" value="1"/>
</dbReference>
<evidence type="ECO:0000259" key="1">
    <source>
        <dbReference type="Pfam" id="PF13354"/>
    </source>
</evidence>